<evidence type="ECO:0000313" key="10">
    <source>
        <dbReference type="EMBL" id="MFC0406696.1"/>
    </source>
</evidence>
<keyword evidence="6 10" id="KW-0067">ATP-binding</keyword>
<proteinExistence type="inferred from homology"/>
<evidence type="ECO:0000256" key="6">
    <source>
        <dbReference type="ARBA" id="ARBA00022840"/>
    </source>
</evidence>
<dbReference type="RefSeq" id="WP_377042371.1">
    <property type="nucleotide sequence ID" value="NZ_JBHLUN010000001.1"/>
</dbReference>
<dbReference type="Gene3D" id="3.40.50.300">
    <property type="entry name" value="P-loop containing nucleotide triphosphate hydrolases"/>
    <property type="match status" value="1"/>
</dbReference>
<keyword evidence="5" id="KW-0547">Nucleotide-binding</keyword>
<dbReference type="CDD" id="cd03257">
    <property type="entry name" value="ABC_NikE_OppD_transporters"/>
    <property type="match status" value="1"/>
</dbReference>
<feature type="region of interest" description="Disordered" evidence="8">
    <location>
        <begin position="322"/>
        <end position="369"/>
    </location>
</feature>
<evidence type="ECO:0000256" key="1">
    <source>
        <dbReference type="ARBA" id="ARBA00004417"/>
    </source>
</evidence>
<keyword evidence="7" id="KW-0472">Membrane</keyword>
<protein>
    <submittedName>
        <fullName evidence="10">ABC transporter ATP-binding protein</fullName>
    </submittedName>
</protein>
<evidence type="ECO:0000256" key="3">
    <source>
        <dbReference type="ARBA" id="ARBA00022448"/>
    </source>
</evidence>
<dbReference type="GO" id="GO:0005524">
    <property type="term" value="F:ATP binding"/>
    <property type="evidence" value="ECO:0007669"/>
    <property type="project" value="UniProtKB-KW"/>
</dbReference>
<organism evidence="10 11">
    <name type="scientific">Roseomonas elaeocarpi</name>
    <dbReference type="NCBI Taxonomy" id="907779"/>
    <lineage>
        <taxon>Bacteria</taxon>
        <taxon>Pseudomonadati</taxon>
        <taxon>Pseudomonadota</taxon>
        <taxon>Alphaproteobacteria</taxon>
        <taxon>Acetobacterales</taxon>
        <taxon>Roseomonadaceae</taxon>
        <taxon>Roseomonas</taxon>
    </lineage>
</organism>
<dbReference type="InterPro" id="IPR027417">
    <property type="entry name" value="P-loop_NTPase"/>
</dbReference>
<sequence>MPLITLRDLAVSFDGVPALRGIDLEVRRGEAVALVGESGCGKSVTWLAALGLLPSAKARVTGSVCLDGQELLGAAPAVLDRVRGGRVAMIFQDPASSLNPVHRIGRQIVEALRLHRGLDGTAAREEARRLLDQVGMPDARRRLDAYAHELSGGQNQRVMIAMALAGQPELLVADEPTTALDVTIQAQILELLGEIRRDTGMALVLISHDLGVVGETCDRVCVMYAGRIVEEVSSRRLFDGPAHPYAVGLLGALPPMQGARRPLLAIPGGVPDPAAMPPGCAFGPRCARHVGACDDAVPLLATVEPGHRAACFRPVPARGAPAGSMAATVADRDRPADRGMSRIAGQPAGHSTLSHSGVGRSVAEPSTTGHVVRRPLGYALGHHEAWA</sequence>
<evidence type="ECO:0000256" key="4">
    <source>
        <dbReference type="ARBA" id="ARBA00022475"/>
    </source>
</evidence>
<comment type="similarity">
    <text evidence="2">Belongs to the ABC transporter superfamily.</text>
</comment>
<dbReference type="NCBIfam" id="TIGR01727">
    <property type="entry name" value="oligo_HPY"/>
    <property type="match status" value="1"/>
</dbReference>
<dbReference type="InterPro" id="IPR003593">
    <property type="entry name" value="AAA+_ATPase"/>
</dbReference>
<evidence type="ECO:0000259" key="9">
    <source>
        <dbReference type="PROSITE" id="PS50893"/>
    </source>
</evidence>
<dbReference type="EMBL" id="JBHLUN010000001">
    <property type="protein sequence ID" value="MFC0406696.1"/>
    <property type="molecule type" value="Genomic_DNA"/>
</dbReference>
<dbReference type="Proteomes" id="UP001589865">
    <property type="component" value="Unassembled WGS sequence"/>
</dbReference>
<dbReference type="InterPro" id="IPR050388">
    <property type="entry name" value="ABC_Ni/Peptide_Import"/>
</dbReference>
<evidence type="ECO:0000256" key="2">
    <source>
        <dbReference type="ARBA" id="ARBA00005417"/>
    </source>
</evidence>
<evidence type="ECO:0000256" key="5">
    <source>
        <dbReference type="ARBA" id="ARBA00022741"/>
    </source>
</evidence>
<dbReference type="InterPro" id="IPR013563">
    <property type="entry name" value="Oligopep_ABC_C"/>
</dbReference>
<feature type="domain" description="ABC transporter" evidence="9">
    <location>
        <begin position="4"/>
        <end position="250"/>
    </location>
</feature>
<dbReference type="PROSITE" id="PS50893">
    <property type="entry name" value="ABC_TRANSPORTER_2"/>
    <property type="match status" value="1"/>
</dbReference>
<accession>A0ABV6JQT9</accession>
<keyword evidence="3" id="KW-0813">Transport</keyword>
<dbReference type="PANTHER" id="PTHR43297">
    <property type="entry name" value="OLIGOPEPTIDE TRANSPORT ATP-BINDING PROTEIN APPD"/>
    <property type="match status" value="1"/>
</dbReference>
<dbReference type="SUPFAM" id="SSF52540">
    <property type="entry name" value="P-loop containing nucleoside triphosphate hydrolases"/>
    <property type="match status" value="1"/>
</dbReference>
<comment type="subcellular location">
    <subcellularLocation>
        <location evidence="1">Cell inner membrane</location>
        <topology evidence="1">Peripheral membrane protein</topology>
    </subcellularLocation>
</comment>
<comment type="caution">
    <text evidence="10">The sequence shown here is derived from an EMBL/GenBank/DDBJ whole genome shotgun (WGS) entry which is preliminary data.</text>
</comment>
<evidence type="ECO:0000256" key="7">
    <source>
        <dbReference type="ARBA" id="ARBA00023136"/>
    </source>
</evidence>
<dbReference type="PANTHER" id="PTHR43297:SF2">
    <property type="entry name" value="DIPEPTIDE TRANSPORT ATP-BINDING PROTEIN DPPD"/>
    <property type="match status" value="1"/>
</dbReference>
<keyword evidence="11" id="KW-1185">Reference proteome</keyword>
<dbReference type="Pfam" id="PF08352">
    <property type="entry name" value="oligo_HPY"/>
    <property type="match status" value="1"/>
</dbReference>
<feature type="compositionally biased region" description="Basic and acidic residues" evidence="8">
    <location>
        <begin position="330"/>
        <end position="340"/>
    </location>
</feature>
<evidence type="ECO:0000313" key="11">
    <source>
        <dbReference type="Proteomes" id="UP001589865"/>
    </source>
</evidence>
<gene>
    <name evidence="10" type="ORF">ACFFGY_00450</name>
</gene>
<dbReference type="Pfam" id="PF00005">
    <property type="entry name" value="ABC_tran"/>
    <property type="match status" value="1"/>
</dbReference>
<name>A0ABV6JQT9_9PROT</name>
<dbReference type="InterPro" id="IPR003439">
    <property type="entry name" value="ABC_transporter-like_ATP-bd"/>
</dbReference>
<dbReference type="SMART" id="SM00382">
    <property type="entry name" value="AAA"/>
    <property type="match status" value="1"/>
</dbReference>
<reference evidence="10 11" key="1">
    <citation type="submission" date="2024-09" db="EMBL/GenBank/DDBJ databases">
        <authorList>
            <person name="Sun Q."/>
            <person name="Mori K."/>
        </authorList>
    </citation>
    <scope>NUCLEOTIDE SEQUENCE [LARGE SCALE GENOMIC DNA]</scope>
    <source>
        <strain evidence="10 11">TBRC 5777</strain>
    </source>
</reference>
<evidence type="ECO:0000256" key="8">
    <source>
        <dbReference type="SAM" id="MobiDB-lite"/>
    </source>
</evidence>
<keyword evidence="4" id="KW-1003">Cell membrane</keyword>